<dbReference type="STRING" id="1526.SAMN02910262_00897"/>
<proteinExistence type="predicted"/>
<evidence type="ECO:0000259" key="1">
    <source>
        <dbReference type="Pfam" id="PF13529"/>
    </source>
</evidence>
<dbReference type="OrthoDB" id="3186156at2"/>
<accession>A0A1I0HTS0</accession>
<keyword evidence="3" id="KW-1185">Reference proteome</keyword>
<name>A0A1I0HTS0_9FIRM</name>
<dbReference type="Proteomes" id="UP000199820">
    <property type="component" value="Unassembled WGS sequence"/>
</dbReference>
<gene>
    <name evidence="2" type="ORF">SAMN04487771_10588</name>
</gene>
<evidence type="ECO:0000313" key="3">
    <source>
        <dbReference type="Proteomes" id="UP000199820"/>
    </source>
</evidence>
<organism evidence="2 3">
    <name type="scientific">[Clostridium] aminophilum</name>
    <dbReference type="NCBI Taxonomy" id="1526"/>
    <lineage>
        <taxon>Bacteria</taxon>
        <taxon>Bacillati</taxon>
        <taxon>Bacillota</taxon>
        <taxon>Clostridia</taxon>
        <taxon>Lachnospirales</taxon>
        <taxon>Lachnospiraceae</taxon>
    </lineage>
</organism>
<evidence type="ECO:0000313" key="2">
    <source>
        <dbReference type="EMBL" id="SET87453.1"/>
    </source>
</evidence>
<dbReference type="RefSeq" id="WP_074650311.1">
    <property type="nucleotide sequence ID" value="NZ_FOIL01000058.1"/>
</dbReference>
<feature type="domain" description="Peptidase C39-like" evidence="1">
    <location>
        <begin position="139"/>
        <end position="273"/>
    </location>
</feature>
<sequence>MNEAAIAAMIKSGIAVTSAALTVSSYAVFRTPEMPSVGELTQSAADYTAGKASEAKRFVEEWNEIHAELIDAEEAARLAEQQLADYLANHPTKNEDGSPLIYEEGPDGQLHPINLPNTLHYIDNDYNLILDTAMGPMLYFNQGDSHWTGYMIGGRDRLGRYGCGPTVVSMIVNSFNSMDNGVSPVTIAEWALVNNQYAMGGGSYHSLIPNALTAYGMQVAPVTERTPERVHAALDQGHLLVALMGKGDLTNNGHFIIIAQHNPDGSVMIADSNRFDNCTKAWDLNSLLSQMKGPDKDGGPLWEVWKQ</sequence>
<reference evidence="2 3" key="1">
    <citation type="submission" date="2016-10" db="EMBL/GenBank/DDBJ databases">
        <authorList>
            <person name="de Groot N.N."/>
        </authorList>
    </citation>
    <scope>NUCLEOTIDE SEQUENCE [LARGE SCALE GENOMIC DNA]</scope>
    <source>
        <strain evidence="2 3">KH1P1</strain>
    </source>
</reference>
<protein>
    <submittedName>
        <fullName evidence="2">Peptidase_C39 like family protein</fullName>
    </submittedName>
</protein>
<dbReference type="Gene3D" id="3.90.70.10">
    <property type="entry name" value="Cysteine proteinases"/>
    <property type="match status" value="1"/>
</dbReference>
<dbReference type="Pfam" id="PF13529">
    <property type="entry name" value="Peptidase_C39_2"/>
    <property type="match status" value="1"/>
</dbReference>
<dbReference type="EMBL" id="FOIL01000058">
    <property type="protein sequence ID" value="SET87453.1"/>
    <property type="molecule type" value="Genomic_DNA"/>
</dbReference>
<dbReference type="eggNOG" id="COG0768">
    <property type="taxonomic scope" value="Bacteria"/>
</dbReference>
<dbReference type="InterPro" id="IPR039564">
    <property type="entry name" value="Peptidase_C39-like"/>
</dbReference>
<dbReference type="AlphaFoldDB" id="A0A1I0HTS0"/>